<dbReference type="EMBL" id="CP053452">
    <property type="protein sequence ID" value="QJW97483.1"/>
    <property type="molecule type" value="Genomic_DNA"/>
</dbReference>
<name>A0A6M5YW96_9BACT</name>
<dbReference type="KEGG" id="ftj:FTUN_5057"/>
<evidence type="ECO:0000313" key="1">
    <source>
        <dbReference type="EMBL" id="QJW97483.1"/>
    </source>
</evidence>
<dbReference type="AlphaFoldDB" id="A0A6M5YW96"/>
<evidence type="ECO:0000313" key="2">
    <source>
        <dbReference type="Proteomes" id="UP000503447"/>
    </source>
</evidence>
<dbReference type="Proteomes" id="UP000503447">
    <property type="component" value="Chromosome"/>
</dbReference>
<sequence>MFDPDEDTRPALDAGAFERLRTALASAGPQAAVDELVAQLRTGEDFQALFYALLMKKRVELGVSPFPTGPASELPPETHEEYENAIRAAGRHVGGILLQRKEFAKAWTYYRMLGEPEPVREALDAFNPGPDDDVYPIIEIAWQGGLLPKKGFDLVLGRHGICSAITMVSGSDLSPNPDLRDYCVTKLAAALHAQLSERLRNDLTGRGVAVPENATIAQLVELDPTLFADDAYHIDTSHLSSVVQLAAMNLSAGEAVNHARELCAYGRKLSPNLQGHNDAPFDENYDDFLAYLNVIAGDRVEGGLKRFEQKAAREAELGATYAAQVYVNLLLKVNRPADALAAAKRFLLAEDDRNLICPGVNELARRVGDYAALAEAAKARNDAVGYLASLIAAKP</sequence>
<proteinExistence type="predicted"/>
<gene>
    <name evidence="1" type="ORF">FTUN_5057</name>
</gene>
<dbReference type="RefSeq" id="WP_171472842.1">
    <property type="nucleotide sequence ID" value="NZ_CP053452.2"/>
</dbReference>
<reference evidence="2" key="1">
    <citation type="submission" date="2020-05" db="EMBL/GenBank/DDBJ databases">
        <title>Frigoriglobus tundricola gen. nov., sp. nov., a psychrotolerant cellulolytic planctomycete of the family Gemmataceae with two divergent copies of 16S rRNA gene.</title>
        <authorList>
            <person name="Kulichevskaya I.S."/>
            <person name="Ivanova A.A."/>
            <person name="Naumoff D.G."/>
            <person name="Beletsky A.V."/>
            <person name="Rijpstra W.I.C."/>
            <person name="Sinninghe Damste J.S."/>
            <person name="Mardanov A.V."/>
            <person name="Ravin N.V."/>
            <person name="Dedysh S.N."/>
        </authorList>
    </citation>
    <scope>NUCLEOTIDE SEQUENCE [LARGE SCALE GENOMIC DNA]</scope>
    <source>
        <strain evidence="2">PL17</strain>
    </source>
</reference>
<organism evidence="1 2">
    <name type="scientific">Frigoriglobus tundricola</name>
    <dbReference type="NCBI Taxonomy" id="2774151"/>
    <lineage>
        <taxon>Bacteria</taxon>
        <taxon>Pseudomonadati</taxon>
        <taxon>Planctomycetota</taxon>
        <taxon>Planctomycetia</taxon>
        <taxon>Gemmatales</taxon>
        <taxon>Gemmataceae</taxon>
        <taxon>Frigoriglobus</taxon>
    </lineage>
</organism>
<accession>A0A6M5YW96</accession>
<protein>
    <submittedName>
        <fullName evidence="1">Uncharacterized protein</fullName>
    </submittedName>
</protein>
<keyword evidence="2" id="KW-1185">Reference proteome</keyword>